<evidence type="ECO:0000313" key="2">
    <source>
        <dbReference type="EMBL" id="AGC71328.1"/>
    </source>
</evidence>
<keyword evidence="1" id="KW-0472">Membrane</keyword>
<sequence length="255" mass="26498">MTAGQVAHRVGPWHRPIALVGYTLRSCLPPRRLFAVLLPCVGAVLFGLLSRAVDAVPSSRFANVAAEAIFGLVIPIAALVVGDAVLGAEVRSGTLHFTWLSPVPTWQIVLGRWIGGSLLGAAVIAPSAALAAVVAGRPGAVGPAYVAALCESLSYVAVFIAIGCITRRTAVWSLALVFLVERLLGAALTGIAQISPTWESRAIFVGLLDDAPTRLVREGIPQGGAAIGRLAIVTAVALMLASWRMKRMRLAGAAD</sequence>
<feature type="transmembrane region" description="Helical" evidence="1">
    <location>
        <begin position="172"/>
        <end position="194"/>
    </location>
</feature>
<feature type="transmembrane region" description="Helical" evidence="1">
    <location>
        <begin position="144"/>
        <end position="165"/>
    </location>
</feature>
<dbReference type="AlphaFoldDB" id="L7VWA2"/>
<keyword evidence="1" id="KW-0812">Transmembrane</keyword>
<dbReference type="EMBL" id="JX649868">
    <property type="protein sequence ID" value="AGC71328.1"/>
    <property type="molecule type" value="Genomic_DNA"/>
</dbReference>
<feature type="transmembrane region" description="Helical" evidence="1">
    <location>
        <begin position="65"/>
        <end position="88"/>
    </location>
</feature>
<reference evidence="2" key="1">
    <citation type="submission" date="2012-09" db="EMBL/GenBank/DDBJ databases">
        <title>Metagenomic Characterization of a Microbial Community in Wastewater Detects High Levels of Antibiotic Resistance.</title>
        <authorList>
            <person name="Abrams M."/>
            <person name="Caldwell A."/>
            <person name="Vandaei E."/>
            <person name="Lee W."/>
            <person name="Perrott J."/>
            <person name="Khan S.Y."/>
            <person name="Ta J."/>
            <person name="Romero D."/>
            <person name="Nguyen V."/>
            <person name="Pourmand N."/>
            <person name="Ouverney C.C."/>
        </authorList>
    </citation>
    <scope>NUCLEOTIDE SEQUENCE</scope>
</reference>
<evidence type="ECO:0000256" key="1">
    <source>
        <dbReference type="SAM" id="Phobius"/>
    </source>
</evidence>
<feature type="transmembrane region" description="Helical" evidence="1">
    <location>
        <begin position="33"/>
        <end position="53"/>
    </location>
</feature>
<dbReference type="GO" id="GO:0005886">
    <property type="term" value="C:plasma membrane"/>
    <property type="evidence" value="ECO:0007669"/>
    <property type="project" value="UniProtKB-SubCell"/>
</dbReference>
<protein>
    <submittedName>
        <fullName evidence="2">Putative integral membrane protein</fullName>
    </submittedName>
</protein>
<keyword evidence="1" id="KW-1133">Transmembrane helix</keyword>
<accession>L7VWA2</accession>
<feature type="transmembrane region" description="Helical" evidence="1">
    <location>
        <begin position="109"/>
        <end position="132"/>
    </location>
</feature>
<proteinExistence type="predicted"/>
<name>L7VWA2_9BACT</name>
<feature type="transmembrane region" description="Helical" evidence="1">
    <location>
        <begin position="220"/>
        <end position="241"/>
    </location>
</feature>
<dbReference type="GO" id="GO:0140359">
    <property type="term" value="F:ABC-type transporter activity"/>
    <property type="evidence" value="ECO:0007669"/>
    <property type="project" value="InterPro"/>
</dbReference>
<organism evidence="2">
    <name type="scientific">uncultured bacterium A1Q1_fos_515</name>
    <dbReference type="NCBI Taxonomy" id="1256581"/>
    <lineage>
        <taxon>Bacteria</taxon>
        <taxon>environmental samples</taxon>
    </lineage>
</organism>